<sequence>MKIFPVWIIARNTQECRSTSLLFQPLSSDPSPEHAVEFEVIRMSNKEVLGTQTYLYINDDKERGFVIMHQESNQMNTYLVVTRSKTPSGQQQAINNALINLNLDQNELRVKSTDYGCETNTERGFEF</sequence>
<evidence type="ECO:0000313" key="2">
    <source>
        <dbReference type="Proteomes" id="UP000005408"/>
    </source>
</evidence>
<evidence type="ECO:0000313" key="1">
    <source>
        <dbReference type="EnsemblMetazoa" id="G352.1:cds"/>
    </source>
</evidence>
<accession>A0A8W8MV47</accession>
<protein>
    <submittedName>
        <fullName evidence="1">Uncharacterized protein</fullName>
    </submittedName>
</protein>
<dbReference type="AlphaFoldDB" id="A0A8W8MV47"/>
<reference evidence="1" key="1">
    <citation type="submission" date="2022-08" db="UniProtKB">
        <authorList>
            <consortium name="EnsemblMetazoa"/>
        </authorList>
    </citation>
    <scope>IDENTIFICATION</scope>
    <source>
        <strain evidence="1">05x7-T-G4-1.051#20</strain>
    </source>
</reference>
<name>A0A8W8MV47_MAGGI</name>
<proteinExistence type="predicted"/>
<organism evidence="1 2">
    <name type="scientific">Magallana gigas</name>
    <name type="common">Pacific oyster</name>
    <name type="synonym">Crassostrea gigas</name>
    <dbReference type="NCBI Taxonomy" id="29159"/>
    <lineage>
        <taxon>Eukaryota</taxon>
        <taxon>Metazoa</taxon>
        <taxon>Spiralia</taxon>
        <taxon>Lophotrochozoa</taxon>
        <taxon>Mollusca</taxon>
        <taxon>Bivalvia</taxon>
        <taxon>Autobranchia</taxon>
        <taxon>Pteriomorphia</taxon>
        <taxon>Ostreida</taxon>
        <taxon>Ostreoidea</taxon>
        <taxon>Ostreidae</taxon>
        <taxon>Magallana</taxon>
    </lineage>
</organism>
<dbReference type="EnsemblMetazoa" id="G352.1">
    <property type="protein sequence ID" value="G352.1:cds"/>
    <property type="gene ID" value="G352"/>
</dbReference>
<dbReference type="Proteomes" id="UP000005408">
    <property type="component" value="Unassembled WGS sequence"/>
</dbReference>
<keyword evidence="2" id="KW-1185">Reference proteome</keyword>